<dbReference type="EMBL" id="AP021861">
    <property type="protein sequence ID" value="BBO32419.1"/>
    <property type="molecule type" value="Genomic_DNA"/>
</dbReference>
<dbReference type="Pfam" id="PF13419">
    <property type="entry name" value="HAD_2"/>
    <property type="match status" value="1"/>
</dbReference>
<dbReference type="SFLD" id="SFLDG01135">
    <property type="entry name" value="C1.5.6:_HAD__Beta-PGM__Phospha"/>
    <property type="match status" value="1"/>
</dbReference>
<evidence type="ECO:0000313" key="1">
    <source>
        <dbReference type="EMBL" id="BBO32419.1"/>
    </source>
</evidence>
<dbReference type="KEGG" id="lpav:PLANPX_2031"/>
<evidence type="ECO:0000313" key="2">
    <source>
        <dbReference type="Proteomes" id="UP000326837"/>
    </source>
</evidence>
<name>A0A5K7XHI7_9BACT</name>
<dbReference type="AlphaFoldDB" id="A0A5K7XHI7"/>
<dbReference type="SFLD" id="SFLDG01129">
    <property type="entry name" value="C1.5:_HAD__Beta-PGM__Phosphata"/>
    <property type="match status" value="1"/>
</dbReference>
<evidence type="ECO:0008006" key="3">
    <source>
        <dbReference type="Google" id="ProtNLM"/>
    </source>
</evidence>
<dbReference type="InterPro" id="IPR036412">
    <property type="entry name" value="HAD-like_sf"/>
</dbReference>
<dbReference type="PANTHER" id="PTHR18901:SF38">
    <property type="entry name" value="PSEUDOURIDINE-5'-PHOSPHATASE"/>
    <property type="match status" value="1"/>
</dbReference>
<reference evidence="2" key="1">
    <citation type="submission" date="2019-10" db="EMBL/GenBank/DDBJ databases">
        <title>Lacipirellula parvula gen. nov., sp. nov., representing a lineage of planctomycetes widespread in freshwater anoxic habitats, and description of the family Lacipirellulaceae.</title>
        <authorList>
            <person name="Dedysh S.N."/>
            <person name="Kulichevskaya I.S."/>
            <person name="Beletsky A.V."/>
            <person name="Rakitin A.L."/>
            <person name="Mardanov A.V."/>
            <person name="Ivanova A.A."/>
            <person name="Saltykova V.X."/>
            <person name="Rijpstra W.I.C."/>
            <person name="Sinninghe Damste J.S."/>
            <person name="Ravin N.V."/>
        </authorList>
    </citation>
    <scope>NUCLEOTIDE SEQUENCE [LARGE SCALE GENOMIC DNA]</scope>
    <source>
        <strain evidence="2">PX69</strain>
    </source>
</reference>
<dbReference type="InterPro" id="IPR041492">
    <property type="entry name" value="HAD_2"/>
</dbReference>
<dbReference type="SUPFAM" id="SSF56784">
    <property type="entry name" value="HAD-like"/>
    <property type="match status" value="1"/>
</dbReference>
<dbReference type="InterPro" id="IPR006439">
    <property type="entry name" value="HAD-SF_hydro_IA"/>
</dbReference>
<dbReference type="NCBIfam" id="TIGR01509">
    <property type="entry name" value="HAD-SF-IA-v3"/>
    <property type="match status" value="1"/>
</dbReference>
<dbReference type="InterPro" id="IPR023214">
    <property type="entry name" value="HAD_sf"/>
</dbReference>
<sequence>MSEFKLPDPPLRAVTFDLDGLMFNTEELYQEVGGTLLSRRGKQITGELLNEMMGRKSNVALAVMIDWHDLDETPEQLAAESAEIFGGLLPKRLAPMPGLLELLASLEAAGIPKGIATSSGKLFVDKVLGLFNLAPRFDFILTSEDIVHGKPAPDVYLLAAERHGVAPAEMIILEDSQIGTQAAVASGAYAVAVPHGQSRTHHFPGARFEAHSLADARIYHALRLQTPGGSC</sequence>
<protein>
    <recommendedName>
        <fullName evidence="3">Hydrolase</fullName>
    </recommendedName>
</protein>
<dbReference type="SFLD" id="SFLDS00003">
    <property type="entry name" value="Haloacid_Dehalogenase"/>
    <property type="match status" value="1"/>
</dbReference>
<organism evidence="1 2">
    <name type="scientific">Lacipirellula parvula</name>
    <dbReference type="NCBI Taxonomy" id="2650471"/>
    <lineage>
        <taxon>Bacteria</taxon>
        <taxon>Pseudomonadati</taxon>
        <taxon>Planctomycetota</taxon>
        <taxon>Planctomycetia</taxon>
        <taxon>Pirellulales</taxon>
        <taxon>Lacipirellulaceae</taxon>
        <taxon>Lacipirellula</taxon>
    </lineage>
</organism>
<accession>A0A5K7XHI7</accession>
<dbReference type="RefSeq" id="WP_152098392.1">
    <property type="nucleotide sequence ID" value="NZ_AP021861.1"/>
</dbReference>
<gene>
    <name evidence="1" type="ORF">PLANPX_2031</name>
</gene>
<dbReference type="Gene3D" id="1.10.150.240">
    <property type="entry name" value="Putative phosphatase, domain 2"/>
    <property type="match status" value="1"/>
</dbReference>
<dbReference type="PRINTS" id="PR00413">
    <property type="entry name" value="HADHALOGNASE"/>
</dbReference>
<keyword evidence="2" id="KW-1185">Reference proteome</keyword>
<proteinExistence type="predicted"/>
<dbReference type="Proteomes" id="UP000326837">
    <property type="component" value="Chromosome"/>
</dbReference>
<dbReference type="InterPro" id="IPR023198">
    <property type="entry name" value="PGP-like_dom2"/>
</dbReference>
<dbReference type="Gene3D" id="3.40.50.1000">
    <property type="entry name" value="HAD superfamily/HAD-like"/>
    <property type="match status" value="1"/>
</dbReference>
<dbReference type="PANTHER" id="PTHR18901">
    <property type="entry name" value="2-DEOXYGLUCOSE-6-PHOSPHATE PHOSPHATASE 2"/>
    <property type="match status" value="1"/>
</dbReference>